<evidence type="ECO:0000256" key="1">
    <source>
        <dbReference type="SAM" id="MobiDB-lite"/>
    </source>
</evidence>
<keyword evidence="3" id="KW-1185">Reference proteome</keyword>
<evidence type="ECO:0000313" key="3">
    <source>
        <dbReference type="Proteomes" id="UP000574769"/>
    </source>
</evidence>
<proteinExistence type="predicted"/>
<reference evidence="2 3" key="1">
    <citation type="submission" date="2020-08" db="EMBL/GenBank/DDBJ databases">
        <title>Genomic Encyclopedia of Type Strains, Phase IV (KMG-IV): sequencing the most valuable type-strain genomes for metagenomic binning, comparative biology and taxonomic classification.</title>
        <authorList>
            <person name="Goeker M."/>
        </authorList>
    </citation>
    <scope>NUCLEOTIDE SEQUENCE [LARGE SCALE GENOMIC DNA]</scope>
    <source>
        <strain evidence="2 3">DSM 15867</strain>
    </source>
</reference>
<protein>
    <submittedName>
        <fullName evidence="2">Uncharacterized protein</fullName>
    </submittedName>
</protein>
<dbReference type="EMBL" id="JACHNY010000004">
    <property type="protein sequence ID" value="MBB4618003.1"/>
    <property type="molecule type" value="Genomic_DNA"/>
</dbReference>
<name>A0A7W7EXR6_9SPHN</name>
<dbReference type="Proteomes" id="UP000574769">
    <property type="component" value="Unassembled WGS sequence"/>
</dbReference>
<dbReference type="AlphaFoldDB" id="A0A7W7EXR6"/>
<evidence type="ECO:0000313" key="2">
    <source>
        <dbReference type="EMBL" id="MBB4618003.1"/>
    </source>
</evidence>
<organism evidence="2 3">
    <name type="scientific">Sphingomonas abaci</name>
    <dbReference type="NCBI Taxonomy" id="237611"/>
    <lineage>
        <taxon>Bacteria</taxon>
        <taxon>Pseudomonadati</taxon>
        <taxon>Pseudomonadota</taxon>
        <taxon>Alphaproteobacteria</taxon>
        <taxon>Sphingomonadales</taxon>
        <taxon>Sphingomonadaceae</taxon>
        <taxon>Sphingomonas</taxon>
    </lineage>
</organism>
<feature type="compositionally biased region" description="Low complexity" evidence="1">
    <location>
        <begin position="70"/>
        <end position="84"/>
    </location>
</feature>
<gene>
    <name evidence="2" type="ORF">GGQ96_002139</name>
</gene>
<feature type="region of interest" description="Disordered" evidence="1">
    <location>
        <begin position="68"/>
        <end position="94"/>
    </location>
</feature>
<accession>A0A7W7EXR6</accession>
<dbReference type="RefSeq" id="WP_184114406.1">
    <property type="nucleotide sequence ID" value="NZ_JACHNY010000004.1"/>
</dbReference>
<comment type="caution">
    <text evidence="2">The sequence shown here is derived from an EMBL/GenBank/DDBJ whole genome shotgun (WGS) entry which is preliminary data.</text>
</comment>
<sequence>MQTEIGSYDPATRQVPVSFTVGELVHKRAVNACLKNGEFDPAATADRVAQVARGVAVKMDLGVITEQPEPEALPAAAEVPAEPVETADTTAPAE</sequence>